<evidence type="ECO:0000256" key="1">
    <source>
        <dbReference type="ARBA" id="ARBA00022723"/>
    </source>
</evidence>
<dbReference type="CDD" id="cd09988">
    <property type="entry name" value="Formimidoylglutamase"/>
    <property type="match status" value="1"/>
</dbReference>
<protein>
    <submittedName>
        <fullName evidence="6">Arginase</fullName>
    </submittedName>
</protein>
<comment type="caution">
    <text evidence="6">The sequence shown here is derived from an EMBL/GenBank/DDBJ whole genome shotgun (WGS) entry which is preliminary data.</text>
</comment>
<reference evidence="7" key="1">
    <citation type="journal article" date="2019" name="Int. J. Syst. Evol. Microbiol.">
        <title>The Global Catalogue of Microorganisms (GCM) 10K type strain sequencing project: providing services to taxonomists for standard genome sequencing and annotation.</title>
        <authorList>
            <consortium name="The Broad Institute Genomics Platform"/>
            <consortium name="The Broad Institute Genome Sequencing Center for Infectious Disease"/>
            <person name="Wu L."/>
            <person name="Ma J."/>
        </authorList>
    </citation>
    <scope>NUCLEOTIDE SEQUENCE [LARGE SCALE GENOMIC DNA]</scope>
    <source>
        <strain evidence="7">CGMCC 1.15111</strain>
    </source>
</reference>
<dbReference type="PANTHER" id="PTHR11358:SF35">
    <property type="entry name" value="FORMIMIDOYLGLUTAMASE"/>
    <property type="match status" value="1"/>
</dbReference>
<dbReference type="RefSeq" id="WP_189630977.1">
    <property type="nucleotide sequence ID" value="NZ_BNAG01000004.1"/>
</dbReference>
<dbReference type="PROSITE" id="PS51409">
    <property type="entry name" value="ARGINASE_2"/>
    <property type="match status" value="1"/>
</dbReference>
<organism evidence="6 7">
    <name type="scientific">Roseivirga thermotolerans</name>
    <dbReference type="NCBI Taxonomy" id="1758176"/>
    <lineage>
        <taxon>Bacteria</taxon>
        <taxon>Pseudomonadati</taxon>
        <taxon>Bacteroidota</taxon>
        <taxon>Cytophagia</taxon>
        <taxon>Cytophagales</taxon>
        <taxon>Roseivirgaceae</taxon>
        <taxon>Roseivirga</taxon>
    </lineage>
</organism>
<keyword evidence="1" id="KW-0479">Metal-binding</keyword>
<proteinExistence type="inferred from homology"/>
<comment type="similarity">
    <text evidence="5">Belongs to the arginase family.</text>
</comment>
<dbReference type="Proteomes" id="UP000658258">
    <property type="component" value="Unassembled WGS sequence"/>
</dbReference>
<keyword evidence="3" id="KW-0369">Histidine metabolism</keyword>
<dbReference type="InterPro" id="IPR006035">
    <property type="entry name" value="Ureohydrolase"/>
</dbReference>
<keyword evidence="7" id="KW-1185">Reference proteome</keyword>
<evidence type="ECO:0000256" key="4">
    <source>
        <dbReference type="ARBA" id="ARBA00023211"/>
    </source>
</evidence>
<sequence length="335" mass="37183">MIIAANPDQLVKPRKGETRVGETMIFLKAKDWQAALGKLKKEVRFCLIGIPECVGVMGNHGRPGTQHAWDSFLRAFCNIQSNRYLRGNEICVLGAVNIDAIQEKADALDSASDYYFQKLHLLCEEVDEMVENVLTEVKAAELIPIVIGGGHNNSYPIIKACAAVAHKKKVNAINLDAHADFRALEGRHSGNGFSYARQKKCLNRYFAFGLHQSYNSENMLKSMDADEQVKYSFLENITYLESMLADAVSFVVDDMIECGIEVDMDAIRMMPSSAMSPSGVSLEQARLFVRQCAKSLSPAYLHLPEAAPNEESEKLMVGKALSYLVADFVKAIVHR</sequence>
<accession>A0ABQ3I7E5</accession>
<evidence type="ECO:0000313" key="7">
    <source>
        <dbReference type="Proteomes" id="UP000658258"/>
    </source>
</evidence>
<dbReference type="Gene3D" id="3.40.800.10">
    <property type="entry name" value="Ureohydrolase domain"/>
    <property type="match status" value="1"/>
</dbReference>
<dbReference type="SUPFAM" id="SSF52768">
    <property type="entry name" value="Arginase/deacetylase"/>
    <property type="match status" value="1"/>
</dbReference>
<evidence type="ECO:0000313" key="6">
    <source>
        <dbReference type="EMBL" id="GHE71027.1"/>
    </source>
</evidence>
<dbReference type="InterPro" id="IPR023696">
    <property type="entry name" value="Ureohydrolase_dom_sf"/>
</dbReference>
<evidence type="ECO:0000256" key="3">
    <source>
        <dbReference type="ARBA" id="ARBA00022808"/>
    </source>
</evidence>
<gene>
    <name evidence="6" type="ORF">GCM10011340_28630</name>
</gene>
<dbReference type="Pfam" id="PF00491">
    <property type="entry name" value="Arginase"/>
    <property type="match status" value="1"/>
</dbReference>
<keyword evidence="2" id="KW-0378">Hydrolase</keyword>
<evidence type="ECO:0000256" key="2">
    <source>
        <dbReference type="ARBA" id="ARBA00022801"/>
    </source>
</evidence>
<dbReference type="PANTHER" id="PTHR11358">
    <property type="entry name" value="ARGINASE/AGMATINASE"/>
    <property type="match status" value="1"/>
</dbReference>
<evidence type="ECO:0000256" key="5">
    <source>
        <dbReference type="PROSITE-ProRule" id="PRU00742"/>
    </source>
</evidence>
<dbReference type="EMBL" id="BNAG01000004">
    <property type="protein sequence ID" value="GHE71027.1"/>
    <property type="molecule type" value="Genomic_DNA"/>
</dbReference>
<keyword evidence="4" id="KW-0464">Manganese</keyword>
<name>A0ABQ3I7E5_9BACT</name>